<proteinExistence type="predicted"/>
<evidence type="ECO:0000313" key="2">
    <source>
        <dbReference type="EMBL" id="WVZ96082.1"/>
    </source>
</evidence>
<dbReference type="AlphaFoldDB" id="A0AAQ3UTC0"/>
<keyword evidence="1" id="KW-1133">Transmembrane helix</keyword>
<sequence>MKPRTLTSPASANAGPFLISVHIVWMTMGFSLSFIVLEAEEQKSAPSTYDNTSEEQTGCIDKKNKIAVVAVYQKGCIGEDR</sequence>
<evidence type="ECO:0000256" key="1">
    <source>
        <dbReference type="SAM" id="Phobius"/>
    </source>
</evidence>
<dbReference type="EMBL" id="CP144754">
    <property type="protein sequence ID" value="WVZ96082.1"/>
    <property type="molecule type" value="Genomic_DNA"/>
</dbReference>
<organism evidence="2 3">
    <name type="scientific">Paspalum notatum var. saurae</name>
    <dbReference type="NCBI Taxonomy" id="547442"/>
    <lineage>
        <taxon>Eukaryota</taxon>
        <taxon>Viridiplantae</taxon>
        <taxon>Streptophyta</taxon>
        <taxon>Embryophyta</taxon>
        <taxon>Tracheophyta</taxon>
        <taxon>Spermatophyta</taxon>
        <taxon>Magnoliopsida</taxon>
        <taxon>Liliopsida</taxon>
        <taxon>Poales</taxon>
        <taxon>Poaceae</taxon>
        <taxon>PACMAD clade</taxon>
        <taxon>Panicoideae</taxon>
        <taxon>Andropogonodae</taxon>
        <taxon>Paspaleae</taxon>
        <taxon>Paspalinae</taxon>
        <taxon>Paspalum</taxon>
    </lineage>
</organism>
<gene>
    <name evidence="2" type="ORF">U9M48_041764</name>
</gene>
<accession>A0AAQ3UTC0</accession>
<evidence type="ECO:0000313" key="3">
    <source>
        <dbReference type="Proteomes" id="UP001341281"/>
    </source>
</evidence>
<reference evidence="2 3" key="1">
    <citation type="submission" date="2024-02" db="EMBL/GenBank/DDBJ databases">
        <title>High-quality chromosome-scale genome assembly of Pensacola bahiagrass (Paspalum notatum Flugge var. saurae).</title>
        <authorList>
            <person name="Vega J.M."/>
            <person name="Podio M."/>
            <person name="Orjuela J."/>
            <person name="Siena L.A."/>
            <person name="Pessino S.C."/>
            <person name="Combes M.C."/>
            <person name="Mariac C."/>
            <person name="Albertini E."/>
            <person name="Pupilli F."/>
            <person name="Ortiz J.P.A."/>
            <person name="Leblanc O."/>
        </authorList>
    </citation>
    <scope>NUCLEOTIDE SEQUENCE [LARGE SCALE GENOMIC DNA]</scope>
    <source>
        <strain evidence="2">R1</strain>
        <tissue evidence="2">Leaf</tissue>
    </source>
</reference>
<keyword evidence="3" id="KW-1185">Reference proteome</keyword>
<keyword evidence="1" id="KW-0812">Transmembrane</keyword>
<feature type="transmembrane region" description="Helical" evidence="1">
    <location>
        <begin position="17"/>
        <end position="37"/>
    </location>
</feature>
<keyword evidence="1" id="KW-0472">Membrane</keyword>
<name>A0AAQ3UTC0_PASNO</name>
<protein>
    <submittedName>
        <fullName evidence="2">Uncharacterized protein</fullName>
    </submittedName>
</protein>
<dbReference type="Proteomes" id="UP001341281">
    <property type="component" value="Chromosome 10"/>
</dbReference>